<dbReference type="RefSeq" id="WP_179818022.1">
    <property type="nucleotide sequence ID" value="NZ_JACCCO010000001.1"/>
</dbReference>
<evidence type="ECO:0000259" key="7">
    <source>
        <dbReference type="Pfam" id="PF01494"/>
    </source>
</evidence>
<evidence type="ECO:0000256" key="2">
    <source>
        <dbReference type="ARBA" id="ARBA00022630"/>
    </source>
</evidence>
<dbReference type="InterPro" id="IPR036188">
    <property type="entry name" value="FAD/NAD-bd_sf"/>
</dbReference>
<accession>A0A852UQG0</accession>
<dbReference type="InterPro" id="IPR002938">
    <property type="entry name" value="FAD-bd"/>
</dbReference>
<dbReference type="PANTHER" id="PTHR13789:SF318">
    <property type="entry name" value="GERANYLGERANYL DIPHOSPHATE REDUCTASE"/>
    <property type="match status" value="1"/>
</dbReference>
<keyword evidence="2" id="KW-0285">Flavoprotein</keyword>
<keyword evidence="5" id="KW-0503">Monooxygenase</keyword>
<dbReference type="Gene3D" id="3.50.50.60">
    <property type="entry name" value="FAD/NAD(P)-binding domain"/>
    <property type="match status" value="1"/>
</dbReference>
<organism evidence="8 9">
    <name type="scientific">Streptosporangium sandarakinum</name>
    <dbReference type="NCBI Taxonomy" id="1260955"/>
    <lineage>
        <taxon>Bacteria</taxon>
        <taxon>Bacillati</taxon>
        <taxon>Actinomycetota</taxon>
        <taxon>Actinomycetes</taxon>
        <taxon>Streptosporangiales</taxon>
        <taxon>Streptosporangiaceae</taxon>
        <taxon>Streptosporangium</taxon>
    </lineage>
</organism>
<evidence type="ECO:0000256" key="6">
    <source>
        <dbReference type="SAM" id="MobiDB-lite"/>
    </source>
</evidence>
<evidence type="ECO:0000313" key="8">
    <source>
        <dbReference type="EMBL" id="NYF38240.1"/>
    </source>
</evidence>
<keyword evidence="3" id="KW-0274">FAD</keyword>
<proteinExistence type="predicted"/>
<dbReference type="PANTHER" id="PTHR13789">
    <property type="entry name" value="MONOOXYGENASE"/>
    <property type="match status" value="1"/>
</dbReference>
<name>A0A852UQG0_9ACTN</name>
<dbReference type="EMBL" id="JACCCO010000001">
    <property type="protein sequence ID" value="NYF38240.1"/>
    <property type="molecule type" value="Genomic_DNA"/>
</dbReference>
<dbReference type="Pfam" id="PF01494">
    <property type="entry name" value="FAD_binding_3"/>
    <property type="match status" value="2"/>
</dbReference>
<comment type="cofactor">
    <cofactor evidence="1">
        <name>FAD</name>
        <dbReference type="ChEBI" id="CHEBI:57692"/>
    </cofactor>
</comment>
<evidence type="ECO:0000256" key="3">
    <source>
        <dbReference type="ARBA" id="ARBA00022827"/>
    </source>
</evidence>
<reference evidence="8 9" key="1">
    <citation type="submission" date="2020-07" db="EMBL/GenBank/DDBJ databases">
        <title>Sequencing the genomes of 1000 actinobacteria strains.</title>
        <authorList>
            <person name="Klenk H.-P."/>
        </authorList>
    </citation>
    <scope>NUCLEOTIDE SEQUENCE [LARGE SCALE GENOMIC DNA]</scope>
    <source>
        <strain evidence="8 9">DSM 45763</strain>
    </source>
</reference>
<protein>
    <submittedName>
        <fullName evidence="8">Salicylate hydroxylase</fullName>
        <ecNumber evidence="8">1.14.13.1</ecNumber>
    </submittedName>
</protein>
<sequence length="408" mass="41818">MTGPSVTGPSVVVAGGGIGGLALAVALRGAGIGVTVVERTARIAEAGSGMVLYPNAITALDAISPRLGRAVRAAGHEAVPGDTRPTLASDGTTLAVDAIGELTRRFGAPQVTLLRSALQHALLGEALAAGVDLRTGVRVDDHADRGERVDVVLSDGSVLTADVLVGADGVRSGVRRRLFGDSPLLYRGYTSVRGRTRRSGAHPNGFIASGDGVDLFAGPIGGGHLYWAAKIVAPPGVWPTMGPAAAMPALLDLITGWHDSIVEIIRDVDADGIVVTDIVDRDPIPRWTSGRVTLLGDAAHPMTPGVGQGAGMALEDAAVLAHHLRSCSDAPAALEAYSAARAARAADVVLRSRRTGRVDKESGAGEASGAPRDFSTQDEGPMTLFGWRPPGHAEPGRVEPGRVEPVPA</sequence>
<feature type="domain" description="FAD-binding" evidence="7">
    <location>
        <begin position="10"/>
        <end position="178"/>
    </location>
</feature>
<feature type="region of interest" description="Disordered" evidence="6">
    <location>
        <begin position="355"/>
        <end position="408"/>
    </location>
</feature>
<dbReference type="AlphaFoldDB" id="A0A852UQG0"/>
<gene>
    <name evidence="8" type="ORF">HDA43_000399</name>
</gene>
<evidence type="ECO:0000313" key="9">
    <source>
        <dbReference type="Proteomes" id="UP000576393"/>
    </source>
</evidence>
<comment type="caution">
    <text evidence="8">The sequence shown here is derived from an EMBL/GenBank/DDBJ whole genome shotgun (WGS) entry which is preliminary data.</text>
</comment>
<keyword evidence="4 8" id="KW-0560">Oxidoreductase</keyword>
<dbReference type="EC" id="1.14.13.1" evidence="8"/>
<dbReference type="GO" id="GO:0071949">
    <property type="term" value="F:FAD binding"/>
    <property type="evidence" value="ECO:0007669"/>
    <property type="project" value="InterPro"/>
</dbReference>
<evidence type="ECO:0000256" key="5">
    <source>
        <dbReference type="ARBA" id="ARBA00023033"/>
    </source>
</evidence>
<dbReference type="PRINTS" id="PR00420">
    <property type="entry name" value="RNGMNOXGNASE"/>
</dbReference>
<evidence type="ECO:0000256" key="1">
    <source>
        <dbReference type="ARBA" id="ARBA00001974"/>
    </source>
</evidence>
<dbReference type="InterPro" id="IPR050493">
    <property type="entry name" value="FAD-dep_Monooxygenase_BioMet"/>
</dbReference>
<evidence type="ECO:0000256" key="4">
    <source>
        <dbReference type="ARBA" id="ARBA00023002"/>
    </source>
</evidence>
<dbReference type="SUPFAM" id="SSF51905">
    <property type="entry name" value="FAD/NAD(P)-binding domain"/>
    <property type="match status" value="1"/>
</dbReference>
<keyword evidence="9" id="KW-1185">Reference proteome</keyword>
<dbReference type="Proteomes" id="UP000576393">
    <property type="component" value="Unassembled WGS sequence"/>
</dbReference>
<dbReference type="GO" id="GO:0018658">
    <property type="term" value="F:salicylate 1-monooxygenase activity"/>
    <property type="evidence" value="ECO:0007669"/>
    <property type="project" value="UniProtKB-EC"/>
</dbReference>
<feature type="domain" description="FAD-binding" evidence="7">
    <location>
        <begin position="285"/>
        <end position="351"/>
    </location>
</feature>